<dbReference type="Proteomes" id="UP000460561">
    <property type="component" value="Unassembled WGS sequence"/>
</dbReference>
<dbReference type="OrthoDB" id="517705at2"/>
<accession>A0A845A547</accession>
<dbReference type="SUPFAM" id="SSF47598">
    <property type="entry name" value="Ribbon-helix-helix"/>
    <property type="match status" value="1"/>
</dbReference>
<dbReference type="Gene3D" id="6.10.10.120">
    <property type="entry name" value="Antitoxin ParD1-like"/>
    <property type="match status" value="1"/>
</dbReference>
<protein>
    <recommendedName>
        <fullName evidence="3">CopG family transcriptional regulator</fullName>
    </recommendedName>
</protein>
<dbReference type="GO" id="GO:0006355">
    <property type="term" value="P:regulation of DNA-templated transcription"/>
    <property type="evidence" value="ECO:0007669"/>
    <property type="project" value="InterPro"/>
</dbReference>
<name>A0A845A547_9SPHN</name>
<evidence type="ECO:0000313" key="1">
    <source>
        <dbReference type="EMBL" id="MXP24439.1"/>
    </source>
</evidence>
<keyword evidence="2" id="KW-1185">Reference proteome</keyword>
<evidence type="ECO:0008006" key="3">
    <source>
        <dbReference type="Google" id="ProtNLM"/>
    </source>
</evidence>
<sequence>MQITLPPDLAKIVQRKVDSRLYKTPDDVIRMALEVLVEYDREDEARLKELQDMVREADESYERGESIEFTTMEDLLKVDD</sequence>
<reference evidence="1 2" key="1">
    <citation type="submission" date="2019-12" db="EMBL/GenBank/DDBJ databases">
        <title>Genomic-based taxomic classification of the family Erythrobacteraceae.</title>
        <authorList>
            <person name="Xu L."/>
        </authorList>
    </citation>
    <scope>NUCLEOTIDE SEQUENCE [LARGE SCALE GENOMIC DNA]</scope>
    <source>
        <strain evidence="1 2">DSM 18604</strain>
    </source>
</reference>
<organism evidence="1 2">
    <name type="scientific">Altericroceibacterium indicum</name>
    <dbReference type="NCBI Taxonomy" id="374177"/>
    <lineage>
        <taxon>Bacteria</taxon>
        <taxon>Pseudomonadati</taxon>
        <taxon>Pseudomonadota</taxon>
        <taxon>Alphaproteobacteria</taxon>
        <taxon>Sphingomonadales</taxon>
        <taxon>Erythrobacteraceae</taxon>
        <taxon>Altericroceibacterium</taxon>
    </lineage>
</organism>
<dbReference type="InterPro" id="IPR010985">
    <property type="entry name" value="Ribbon_hlx_hlx"/>
</dbReference>
<proteinExistence type="predicted"/>
<dbReference type="RefSeq" id="WP_160737679.1">
    <property type="nucleotide sequence ID" value="NZ_WTYQ01000001.1"/>
</dbReference>
<comment type="caution">
    <text evidence="1">The sequence shown here is derived from an EMBL/GenBank/DDBJ whole genome shotgun (WGS) entry which is preliminary data.</text>
</comment>
<evidence type="ECO:0000313" key="2">
    <source>
        <dbReference type="Proteomes" id="UP000460561"/>
    </source>
</evidence>
<dbReference type="AlphaFoldDB" id="A0A845A547"/>
<dbReference type="InterPro" id="IPR038296">
    <property type="entry name" value="ParD_sf"/>
</dbReference>
<dbReference type="EMBL" id="WTYQ01000001">
    <property type="protein sequence ID" value="MXP24439.1"/>
    <property type="molecule type" value="Genomic_DNA"/>
</dbReference>
<gene>
    <name evidence="1" type="ORF">GRI39_00035</name>
</gene>